<dbReference type="Proteomes" id="UP001165289">
    <property type="component" value="Unassembled WGS sequence"/>
</dbReference>
<name>A0AAV7K267_9METZ</name>
<evidence type="ECO:0000313" key="8">
    <source>
        <dbReference type="EMBL" id="KAI6655155.1"/>
    </source>
</evidence>
<comment type="similarity">
    <text evidence="1">Belongs to the poly(ADP-ribose) glycohydrolase family.</text>
</comment>
<dbReference type="GO" id="GO:0005975">
    <property type="term" value="P:carbohydrate metabolic process"/>
    <property type="evidence" value="ECO:0007669"/>
    <property type="project" value="InterPro"/>
</dbReference>
<gene>
    <name evidence="8" type="ORF">LOD99_2444</name>
</gene>
<evidence type="ECO:0000256" key="5">
    <source>
        <dbReference type="PIRSR" id="PIRSR607724-2"/>
    </source>
</evidence>
<evidence type="ECO:0000313" key="9">
    <source>
        <dbReference type="Proteomes" id="UP001165289"/>
    </source>
</evidence>
<feature type="active site" evidence="4">
    <location>
        <position position="249"/>
    </location>
</feature>
<comment type="caution">
    <text evidence="8">The sequence shown here is derived from an EMBL/GenBank/DDBJ whole genome shotgun (WGS) entry which is preliminary data.</text>
</comment>
<dbReference type="GO" id="GO:0005634">
    <property type="term" value="C:nucleus"/>
    <property type="evidence" value="ECO:0007669"/>
    <property type="project" value="TreeGrafter"/>
</dbReference>
<organism evidence="8 9">
    <name type="scientific">Oopsacas minuta</name>
    <dbReference type="NCBI Taxonomy" id="111878"/>
    <lineage>
        <taxon>Eukaryota</taxon>
        <taxon>Metazoa</taxon>
        <taxon>Porifera</taxon>
        <taxon>Hexactinellida</taxon>
        <taxon>Hexasterophora</taxon>
        <taxon>Lyssacinosida</taxon>
        <taxon>Leucopsacidae</taxon>
        <taxon>Oopsacas</taxon>
    </lineage>
</organism>
<sequence>MAAKVTTLSYGIHTIVLPHQTPHWEEISKLLTEIKSKPTMDMTEFVKLYRSIYSIPEAQLLQPPLKNLKQASMAKSEPGSLITQLLPYIADLALRVDFLFPEPIPLLAQGMQHTACVSRLQIACLLANALFNTIPTQGQNMQTLTLVDLLNLSFFTSQISKLTCIMEYFRRIREHELKDDLDYLKRNISVERRLLFSAKTPCFSESTVPLSAFKSFSTGLIEDAHGCLQADFANQYIGGGVLTTGNVQEEIRFVVSPECLFSLLVCEVMLPNEAIIITGAEKFSNYSGYGGNFRFEGPCIDNNPVDQNNRSLTSIVCIDALEGCGGIKDQCSIIPFKRELIKSFCGFSCDEVLSKDGENFHRLPVASGNWGCGMFGGNKEVKTIIQWISASLSGRDLYYFTFNDKNLTAKQEEFVKICIDNKLTVGDLYNYCIEFGGKDTEEVSIFEYIYYKFPKKEQMICD</sequence>
<dbReference type="InterPro" id="IPR048362">
    <property type="entry name" value="PARG_helical"/>
</dbReference>
<feature type="active site" evidence="4">
    <location>
        <position position="250"/>
    </location>
</feature>
<dbReference type="PANTHER" id="PTHR12837:SF0">
    <property type="entry name" value="POLY(ADP-RIBOSE) GLYCOHYDROLASE"/>
    <property type="match status" value="1"/>
</dbReference>
<evidence type="ECO:0000259" key="6">
    <source>
        <dbReference type="Pfam" id="PF05028"/>
    </source>
</evidence>
<evidence type="ECO:0000256" key="3">
    <source>
        <dbReference type="ARBA" id="ARBA00022801"/>
    </source>
</evidence>
<feature type="active site" evidence="4">
    <location>
        <position position="231"/>
    </location>
</feature>
<dbReference type="GO" id="GO:0004649">
    <property type="term" value="F:poly(ADP-ribose) glycohydrolase activity"/>
    <property type="evidence" value="ECO:0007669"/>
    <property type="project" value="UniProtKB-EC"/>
</dbReference>
<evidence type="ECO:0000256" key="4">
    <source>
        <dbReference type="PIRSR" id="PIRSR607724-1"/>
    </source>
</evidence>
<feature type="binding site" evidence="5">
    <location>
        <position position="289"/>
    </location>
    <ligand>
        <name>substrate</name>
    </ligand>
</feature>
<evidence type="ECO:0000256" key="2">
    <source>
        <dbReference type="ARBA" id="ARBA00012255"/>
    </source>
</evidence>
<evidence type="ECO:0000259" key="7">
    <source>
        <dbReference type="Pfam" id="PF20811"/>
    </source>
</evidence>
<feature type="binding site" evidence="5">
    <location>
        <position position="234"/>
    </location>
    <ligand>
        <name>substrate</name>
    </ligand>
</feature>
<accession>A0AAV7K267</accession>
<feature type="binding site" evidence="5">
    <location>
        <position position="248"/>
    </location>
    <ligand>
        <name>substrate</name>
    </ligand>
</feature>
<dbReference type="EMBL" id="JAKMXF010000210">
    <property type="protein sequence ID" value="KAI6655155.1"/>
    <property type="molecule type" value="Genomic_DNA"/>
</dbReference>
<evidence type="ECO:0000256" key="1">
    <source>
        <dbReference type="ARBA" id="ARBA00009545"/>
    </source>
</evidence>
<proteinExistence type="inferred from homology"/>
<dbReference type="GO" id="GO:0009225">
    <property type="term" value="P:nucleotide-sugar metabolic process"/>
    <property type="evidence" value="ECO:0007669"/>
    <property type="project" value="TreeGrafter"/>
</dbReference>
<protein>
    <recommendedName>
        <fullName evidence="2">poly(ADP-ribose) glycohydrolase</fullName>
        <ecNumber evidence="2">3.2.1.143</ecNumber>
    </recommendedName>
</protein>
<dbReference type="GO" id="GO:0006282">
    <property type="term" value="P:regulation of DNA repair"/>
    <property type="evidence" value="ECO:0007669"/>
    <property type="project" value="InterPro"/>
</dbReference>
<dbReference type="GO" id="GO:0005737">
    <property type="term" value="C:cytoplasm"/>
    <property type="evidence" value="ECO:0007669"/>
    <property type="project" value="TreeGrafter"/>
</dbReference>
<feature type="domain" description="PARG helical" evidence="7">
    <location>
        <begin position="75"/>
        <end position="176"/>
    </location>
</feature>
<dbReference type="Pfam" id="PF05028">
    <property type="entry name" value="PARG_cat_C"/>
    <property type="match status" value="1"/>
</dbReference>
<dbReference type="Pfam" id="PF20811">
    <property type="entry name" value="PARG_cat_N"/>
    <property type="match status" value="1"/>
</dbReference>
<reference evidence="8 9" key="1">
    <citation type="journal article" date="2023" name="BMC Biol.">
        <title>The compact genome of the sponge Oopsacas minuta (Hexactinellida) is lacking key metazoan core genes.</title>
        <authorList>
            <person name="Santini S."/>
            <person name="Schenkelaars Q."/>
            <person name="Jourda C."/>
            <person name="Duchesne M."/>
            <person name="Belahbib H."/>
            <person name="Rocher C."/>
            <person name="Selva M."/>
            <person name="Riesgo A."/>
            <person name="Vervoort M."/>
            <person name="Leys S.P."/>
            <person name="Kodjabachian L."/>
            <person name="Le Bivic A."/>
            <person name="Borchiellini C."/>
            <person name="Claverie J.M."/>
            <person name="Renard E."/>
        </authorList>
    </citation>
    <scope>NUCLEOTIDE SEQUENCE [LARGE SCALE GENOMIC DNA]</scope>
    <source>
        <strain evidence="8">SPO-2</strain>
    </source>
</reference>
<dbReference type="PANTHER" id="PTHR12837">
    <property type="entry name" value="POLY ADP-RIBOSE GLYCOHYDROLASE"/>
    <property type="match status" value="1"/>
</dbReference>
<dbReference type="AlphaFoldDB" id="A0AAV7K267"/>
<keyword evidence="9" id="KW-1185">Reference proteome</keyword>
<feature type="domain" description="PARG catalytic Macro" evidence="6">
    <location>
        <begin position="203"/>
        <end position="408"/>
    </location>
</feature>
<dbReference type="GO" id="GO:1990966">
    <property type="term" value="P:ATP generation from poly-ADP-D-ribose"/>
    <property type="evidence" value="ECO:0007669"/>
    <property type="project" value="TreeGrafter"/>
</dbReference>
<dbReference type="EC" id="3.2.1.143" evidence="2"/>
<dbReference type="InterPro" id="IPR007724">
    <property type="entry name" value="Poly_GlycHdrlase"/>
</dbReference>
<dbReference type="InterPro" id="IPR046372">
    <property type="entry name" value="PARG_cat_C"/>
</dbReference>
<keyword evidence="3" id="KW-0378">Hydrolase</keyword>